<evidence type="ECO:0000313" key="9">
    <source>
        <dbReference type="EMBL" id="QHT67462.1"/>
    </source>
</evidence>
<dbReference type="KEGG" id="rhoz:GXP67_12900"/>
<comment type="similarity">
    <text evidence="7">Belongs to the binding-protein-dependent transport system permease family.</text>
</comment>
<dbReference type="CDD" id="cd06261">
    <property type="entry name" value="TM_PBP2"/>
    <property type="match status" value="1"/>
</dbReference>
<dbReference type="RefSeq" id="WP_162443491.1">
    <property type="nucleotide sequence ID" value="NZ_CP048222.1"/>
</dbReference>
<keyword evidence="5 7" id="KW-1133">Transmembrane helix</keyword>
<evidence type="ECO:0000256" key="1">
    <source>
        <dbReference type="ARBA" id="ARBA00004651"/>
    </source>
</evidence>
<dbReference type="PROSITE" id="PS51257">
    <property type="entry name" value="PROKAR_LIPOPROTEIN"/>
    <property type="match status" value="1"/>
</dbReference>
<dbReference type="PANTHER" id="PTHR43386">
    <property type="entry name" value="OLIGOPEPTIDE TRANSPORT SYSTEM PERMEASE PROTEIN APPC"/>
    <property type="match status" value="1"/>
</dbReference>
<name>A0A6C0GIF8_9BACT</name>
<dbReference type="PROSITE" id="PS50928">
    <property type="entry name" value="ABC_TM1"/>
    <property type="match status" value="1"/>
</dbReference>
<dbReference type="GO" id="GO:0055085">
    <property type="term" value="P:transmembrane transport"/>
    <property type="evidence" value="ECO:0007669"/>
    <property type="project" value="InterPro"/>
</dbReference>
<feature type="domain" description="ABC transmembrane type-1" evidence="8">
    <location>
        <begin position="149"/>
        <end position="344"/>
    </location>
</feature>
<evidence type="ECO:0000259" key="8">
    <source>
        <dbReference type="PROSITE" id="PS50928"/>
    </source>
</evidence>
<dbReference type="Pfam" id="PF00528">
    <property type="entry name" value="BPD_transp_1"/>
    <property type="match status" value="1"/>
</dbReference>
<comment type="subcellular location">
    <subcellularLocation>
        <location evidence="1 7">Cell membrane</location>
        <topology evidence="1 7">Multi-pass membrane protein</topology>
    </subcellularLocation>
</comment>
<organism evidence="9 10">
    <name type="scientific">Rhodocytophaga rosea</name>
    <dbReference type="NCBI Taxonomy" id="2704465"/>
    <lineage>
        <taxon>Bacteria</taxon>
        <taxon>Pseudomonadati</taxon>
        <taxon>Bacteroidota</taxon>
        <taxon>Cytophagia</taxon>
        <taxon>Cytophagales</taxon>
        <taxon>Rhodocytophagaceae</taxon>
        <taxon>Rhodocytophaga</taxon>
    </lineage>
</organism>
<gene>
    <name evidence="9" type="ORF">GXP67_12900</name>
</gene>
<keyword evidence="4 7" id="KW-0812">Transmembrane</keyword>
<dbReference type="InterPro" id="IPR000515">
    <property type="entry name" value="MetI-like"/>
</dbReference>
<evidence type="ECO:0000256" key="3">
    <source>
        <dbReference type="ARBA" id="ARBA00022475"/>
    </source>
</evidence>
<keyword evidence="10" id="KW-1185">Reference proteome</keyword>
<evidence type="ECO:0000313" key="10">
    <source>
        <dbReference type="Proteomes" id="UP000480178"/>
    </source>
</evidence>
<evidence type="ECO:0000256" key="6">
    <source>
        <dbReference type="ARBA" id="ARBA00023136"/>
    </source>
</evidence>
<dbReference type="Proteomes" id="UP000480178">
    <property type="component" value="Chromosome"/>
</dbReference>
<keyword evidence="3" id="KW-1003">Cell membrane</keyword>
<reference evidence="9 10" key="1">
    <citation type="submission" date="2020-01" db="EMBL/GenBank/DDBJ databases">
        <authorList>
            <person name="Kim M.K."/>
        </authorList>
    </citation>
    <scope>NUCLEOTIDE SEQUENCE [LARGE SCALE GENOMIC DNA]</scope>
    <source>
        <strain evidence="9 10">172606-1</strain>
    </source>
</reference>
<protein>
    <submittedName>
        <fullName evidence="9">ABC transporter permease</fullName>
    </submittedName>
</protein>
<dbReference type="PANTHER" id="PTHR43386:SF1">
    <property type="entry name" value="D,D-DIPEPTIDE TRANSPORT SYSTEM PERMEASE PROTEIN DDPC-RELATED"/>
    <property type="match status" value="1"/>
</dbReference>
<sequence>MLTKNWALVLSILYLTFFLGCALLADVLSLGFTPAQLDLQHIYQPPFQWQQTTSGQAIHWLGTDKLGHDLLANLVYGCRTALLVSVPAMLVALLIGLILGSMAGYYGDNSVRVSVSTLFITLLFFPLGYFYGFYTRQFILADAFAAGEGLIALLVSLAIFTGILLIGYFVSKLLNRWGIGKKSVFLPIDQIVLKLIELLSSIPRIIFILCLTAFAKPSLTNIILITGLTYWTEPARLIRAELLRIRAMHYIESAKALGLADVYILFRHALPNALSSIIVAFTFGLTSLIALESTLSFLGIGIPSDIPSWGKMIMSFRSNFTAWWLVVFPGIMLVCTVLALQTCSSFVIKRLNPRRS</sequence>
<dbReference type="InterPro" id="IPR035906">
    <property type="entry name" value="MetI-like_sf"/>
</dbReference>
<dbReference type="AlphaFoldDB" id="A0A6C0GIF8"/>
<feature type="transmembrane region" description="Helical" evidence="7">
    <location>
        <begin position="111"/>
        <end position="131"/>
    </location>
</feature>
<dbReference type="Gene3D" id="1.10.3720.10">
    <property type="entry name" value="MetI-like"/>
    <property type="match status" value="1"/>
</dbReference>
<accession>A0A6C0GIF8</accession>
<feature type="transmembrane region" description="Helical" evidence="7">
    <location>
        <begin position="278"/>
        <end position="302"/>
    </location>
</feature>
<feature type="transmembrane region" description="Helical" evidence="7">
    <location>
        <begin position="74"/>
        <end position="99"/>
    </location>
</feature>
<dbReference type="InterPro" id="IPR050366">
    <property type="entry name" value="BP-dependent_transpt_permease"/>
</dbReference>
<keyword evidence="6 7" id="KW-0472">Membrane</keyword>
<evidence type="ECO:0000256" key="2">
    <source>
        <dbReference type="ARBA" id="ARBA00022448"/>
    </source>
</evidence>
<proteinExistence type="inferred from homology"/>
<keyword evidence="2 7" id="KW-0813">Transport</keyword>
<dbReference type="GO" id="GO:0005886">
    <property type="term" value="C:plasma membrane"/>
    <property type="evidence" value="ECO:0007669"/>
    <property type="project" value="UniProtKB-SubCell"/>
</dbReference>
<evidence type="ECO:0000256" key="4">
    <source>
        <dbReference type="ARBA" id="ARBA00022692"/>
    </source>
</evidence>
<feature type="transmembrane region" description="Helical" evidence="7">
    <location>
        <begin position="322"/>
        <end position="348"/>
    </location>
</feature>
<dbReference type="EMBL" id="CP048222">
    <property type="protein sequence ID" value="QHT67462.1"/>
    <property type="molecule type" value="Genomic_DNA"/>
</dbReference>
<feature type="transmembrane region" description="Helical" evidence="7">
    <location>
        <begin position="151"/>
        <end position="170"/>
    </location>
</feature>
<evidence type="ECO:0000256" key="5">
    <source>
        <dbReference type="ARBA" id="ARBA00022989"/>
    </source>
</evidence>
<dbReference type="SUPFAM" id="SSF161098">
    <property type="entry name" value="MetI-like"/>
    <property type="match status" value="1"/>
</dbReference>
<evidence type="ECO:0000256" key="7">
    <source>
        <dbReference type="RuleBase" id="RU363032"/>
    </source>
</evidence>